<accession>A0AAP0FT96</accession>
<dbReference type="EMBL" id="JBBWWQ010000021">
    <property type="protein sequence ID" value="KAK8913789.1"/>
    <property type="molecule type" value="Genomic_DNA"/>
</dbReference>
<proteinExistence type="predicted"/>
<evidence type="ECO:0000313" key="3">
    <source>
        <dbReference type="EMBL" id="KAK8913789.1"/>
    </source>
</evidence>
<dbReference type="InterPro" id="IPR011992">
    <property type="entry name" value="EF-hand-dom_pair"/>
</dbReference>
<name>A0AAP0FT96_9ASPA</name>
<dbReference type="InterPro" id="IPR002048">
    <property type="entry name" value="EF_hand_dom"/>
</dbReference>
<dbReference type="AlphaFoldDB" id="A0AAP0FT96"/>
<keyword evidence="3" id="KW-0418">Kinase</keyword>
<feature type="compositionally biased region" description="Basic and acidic residues" evidence="1">
    <location>
        <begin position="27"/>
        <end position="38"/>
    </location>
</feature>
<dbReference type="GO" id="GO:0005509">
    <property type="term" value="F:calcium ion binding"/>
    <property type="evidence" value="ECO:0007669"/>
    <property type="project" value="InterPro"/>
</dbReference>
<evidence type="ECO:0000259" key="2">
    <source>
        <dbReference type="PROSITE" id="PS50222"/>
    </source>
</evidence>
<feature type="region of interest" description="Disordered" evidence="1">
    <location>
        <begin position="1"/>
        <end position="40"/>
    </location>
</feature>
<comment type="caution">
    <text evidence="3">The sequence shown here is derived from an EMBL/GenBank/DDBJ whole genome shotgun (WGS) entry which is preliminary data.</text>
</comment>
<keyword evidence="4" id="KW-1185">Reference proteome</keyword>
<dbReference type="Gene3D" id="1.10.238.10">
    <property type="entry name" value="EF-hand"/>
    <property type="match status" value="1"/>
</dbReference>
<protein>
    <submittedName>
        <fullName evidence="3">Calcium-dependent protein kinase 8</fullName>
    </submittedName>
</protein>
<feature type="region of interest" description="Disordered" evidence="1">
    <location>
        <begin position="99"/>
        <end position="177"/>
    </location>
</feature>
<sequence length="177" mass="19330">MVPGLLRCAAPRTSPLSSKTPTGKLRPGGDRIPEEPQPKHLLPRVVAEHLSVEEVADIKQMFEKMDKNKNGRISLEGLEFRLHKLGNQLPNADVQILMEPNKKGGKKNSPSTVPPSGQESRCPLQDEGTAALCSLSLPDSLPPLDRQSRRMKKNRTRRCRGSPLSYTGDGADAAAVH</sequence>
<feature type="compositionally biased region" description="Basic residues" evidence="1">
    <location>
        <begin position="149"/>
        <end position="160"/>
    </location>
</feature>
<evidence type="ECO:0000313" key="4">
    <source>
        <dbReference type="Proteomes" id="UP001418222"/>
    </source>
</evidence>
<organism evidence="3 4">
    <name type="scientific">Platanthera zijinensis</name>
    <dbReference type="NCBI Taxonomy" id="2320716"/>
    <lineage>
        <taxon>Eukaryota</taxon>
        <taxon>Viridiplantae</taxon>
        <taxon>Streptophyta</taxon>
        <taxon>Embryophyta</taxon>
        <taxon>Tracheophyta</taxon>
        <taxon>Spermatophyta</taxon>
        <taxon>Magnoliopsida</taxon>
        <taxon>Liliopsida</taxon>
        <taxon>Asparagales</taxon>
        <taxon>Orchidaceae</taxon>
        <taxon>Orchidoideae</taxon>
        <taxon>Orchideae</taxon>
        <taxon>Orchidinae</taxon>
        <taxon>Platanthera</taxon>
    </lineage>
</organism>
<dbReference type="Proteomes" id="UP001418222">
    <property type="component" value="Unassembled WGS sequence"/>
</dbReference>
<feature type="compositionally biased region" description="Low complexity" evidence="1">
    <location>
        <begin position="134"/>
        <end position="145"/>
    </location>
</feature>
<keyword evidence="3" id="KW-0808">Transferase</keyword>
<dbReference type="PROSITE" id="PS50222">
    <property type="entry name" value="EF_HAND_2"/>
    <property type="match status" value="1"/>
</dbReference>
<dbReference type="SUPFAM" id="SSF47473">
    <property type="entry name" value="EF-hand"/>
    <property type="match status" value="1"/>
</dbReference>
<evidence type="ECO:0000256" key="1">
    <source>
        <dbReference type="SAM" id="MobiDB-lite"/>
    </source>
</evidence>
<feature type="compositionally biased region" description="Polar residues" evidence="1">
    <location>
        <begin position="108"/>
        <end position="119"/>
    </location>
</feature>
<reference evidence="3 4" key="1">
    <citation type="journal article" date="2022" name="Nat. Plants">
        <title>Genomes of leafy and leafless Platanthera orchids illuminate the evolution of mycoheterotrophy.</title>
        <authorList>
            <person name="Li M.H."/>
            <person name="Liu K.W."/>
            <person name="Li Z."/>
            <person name="Lu H.C."/>
            <person name="Ye Q.L."/>
            <person name="Zhang D."/>
            <person name="Wang J.Y."/>
            <person name="Li Y.F."/>
            <person name="Zhong Z.M."/>
            <person name="Liu X."/>
            <person name="Yu X."/>
            <person name="Liu D.K."/>
            <person name="Tu X.D."/>
            <person name="Liu B."/>
            <person name="Hao Y."/>
            <person name="Liao X.Y."/>
            <person name="Jiang Y.T."/>
            <person name="Sun W.H."/>
            <person name="Chen J."/>
            <person name="Chen Y.Q."/>
            <person name="Ai Y."/>
            <person name="Zhai J.W."/>
            <person name="Wu S.S."/>
            <person name="Zhou Z."/>
            <person name="Hsiao Y.Y."/>
            <person name="Wu W.L."/>
            <person name="Chen Y.Y."/>
            <person name="Lin Y.F."/>
            <person name="Hsu J.L."/>
            <person name="Li C.Y."/>
            <person name="Wang Z.W."/>
            <person name="Zhao X."/>
            <person name="Zhong W.Y."/>
            <person name="Ma X.K."/>
            <person name="Ma L."/>
            <person name="Huang J."/>
            <person name="Chen G.Z."/>
            <person name="Huang M.Z."/>
            <person name="Huang L."/>
            <person name="Peng D.H."/>
            <person name="Luo Y.B."/>
            <person name="Zou S.Q."/>
            <person name="Chen S.P."/>
            <person name="Lan S."/>
            <person name="Tsai W.C."/>
            <person name="Van de Peer Y."/>
            <person name="Liu Z.J."/>
        </authorList>
    </citation>
    <scope>NUCLEOTIDE SEQUENCE [LARGE SCALE GENOMIC DNA]</scope>
    <source>
        <strain evidence="3">Lor287</strain>
    </source>
</reference>
<feature type="domain" description="EF-hand" evidence="2">
    <location>
        <begin position="53"/>
        <end position="88"/>
    </location>
</feature>
<gene>
    <name evidence="3" type="primary">CPK8</name>
    <name evidence="3" type="ORF">KSP39_PZI023838</name>
</gene>
<dbReference type="GO" id="GO:0016301">
    <property type="term" value="F:kinase activity"/>
    <property type="evidence" value="ECO:0007669"/>
    <property type="project" value="UniProtKB-KW"/>
</dbReference>